<dbReference type="RefSeq" id="WP_005828231.1">
    <property type="nucleotide sequence ID" value="NZ_CAXSKL010000001.1"/>
</dbReference>
<evidence type="ECO:0000313" key="2">
    <source>
        <dbReference type="EMBL" id="RHE62189.1"/>
    </source>
</evidence>
<reference evidence="2 3" key="1">
    <citation type="submission" date="2018-08" db="EMBL/GenBank/DDBJ databases">
        <title>A genome reference for cultivated species of the human gut microbiota.</title>
        <authorList>
            <person name="Zou Y."/>
            <person name="Xue W."/>
            <person name="Luo G."/>
        </authorList>
    </citation>
    <scope>NUCLEOTIDE SEQUENCE [LARGE SCALE GENOMIC DNA]</scope>
    <source>
        <strain evidence="2 3">AM27-46</strain>
    </source>
</reference>
<dbReference type="AlphaFoldDB" id="A0A414JU38"/>
<proteinExistence type="predicted"/>
<protein>
    <submittedName>
        <fullName evidence="2">Uncharacterized protein</fullName>
    </submittedName>
</protein>
<comment type="caution">
    <text evidence="2">The sequence shown here is derived from an EMBL/GenBank/DDBJ whole genome shotgun (WGS) entry which is preliminary data.</text>
</comment>
<dbReference type="Proteomes" id="UP000433928">
    <property type="component" value="Unassembled WGS sequence"/>
</dbReference>
<dbReference type="EMBL" id="WCUG01000008">
    <property type="protein sequence ID" value="KAB4169680.1"/>
    <property type="molecule type" value="Genomic_DNA"/>
</dbReference>
<reference evidence="1 4" key="2">
    <citation type="journal article" date="2019" name="Nat. Med.">
        <title>A library of human gut bacterial isolates paired with longitudinal multiomics data enables mechanistic microbiome research.</title>
        <authorList>
            <person name="Poyet M."/>
            <person name="Groussin M."/>
            <person name="Gibbons S.M."/>
            <person name="Avila-Pacheco J."/>
            <person name="Jiang X."/>
            <person name="Kearney S.M."/>
            <person name="Perrotta A.R."/>
            <person name="Berdy B."/>
            <person name="Zhao S."/>
            <person name="Lieberman T.D."/>
            <person name="Swanson P.K."/>
            <person name="Smith M."/>
            <person name="Roesemann S."/>
            <person name="Alexander J.E."/>
            <person name="Rich S.A."/>
            <person name="Livny J."/>
            <person name="Vlamakis H."/>
            <person name="Clish C."/>
            <person name="Bullock K."/>
            <person name="Deik A."/>
            <person name="Scott J."/>
            <person name="Pierce K.A."/>
            <person name="Xavier R.J."/>
            <person name="Alm E.J."/>
        </authorList>
    </citation>
    <scope>NUCLEOTIDE SEQUENCE [LARGE SCALE GENOMIC DNA]</scope>
    <source>
        <strain evidence="1 4">BIOML-A27</strain>
    </source>
</reference>
<gene>
    <name evidence="2" type="ORF">DW729_02325</name>
    <name evidence="1" type="ORF">GAQ59_10890</name>
</gene>
<evidence type="ECO:0000313" key="3">
    <source>
        <dbReference type="Proteomes" id="UP000284640"/>
    </source>
</evidence>
<name>A0A414JU38_BACUN</name>
<evidence type="ECO:0000313" key="4">
    <source>
        <dbReference type="Proteomes" id="UP000433928"/>
    </source>
</evidence>
<evidence type="ECO:0000313" key="1">
    <source>
        <dbReference type="EMBL" id="KAB4169680.1"/>
    </source>
</evidence>
<accession>A0A414JU38</accession>
<dbReference type="SUPFAM" id="SSF51161">
    <property type="entry name" value="Trimeric LpxA-like enzymes"/>
    <property type="match status" value="1"/>
</dbReference>
<dbReference type="Proteomes" id="UP000284640">
    <property type="component" value="Unassembled WGS sequence"/>
</dbReference>
<organism evidence="2 3">
    <name type="scientific">Bacteroides uniformis</name>
    <dbReference type="NCBI Taxonomy" id="820"/>
    <lineage>
        <taxon>Bacteria</taxon>
        <taxon>Pseudomonadati</taxon>
        <taxon>Bacteroidota</taxon>
        <taxon>Bacteroidia</taxon>
        <taxon>Bacteroidales</taxon>
        <taxon>Bacteroidaceae</taxon>
        <taxon>Bacteroides</taxon>
    </lineage>
</organism>
<dbReference type="EMBL" id="QSKL01000001">
    <property type="protein sequence ID" value="RHE62189.1"/>
    <property type="molecule type" value="Genomic_DNA"/>
</dbReference>
<dbReference type="InterPro" id="IPR011004">
    <property type="entry name" value="Trimer_LpxA-like_sf"/>
</dbReference>
<sequence length="106" mass="11757">MDINRLIHSNNPLLKIAFRVYKVIKSELLNSNEIGNNIKFPHWLEGIILHGNTTVEDNVTIFHQVTCGRGDIYNIVDDAPESKFEGVSEGCVLCIGCKVICNGGTE</sequence>
<dbReference type="GeneID" id="99751834"/>